<organism evidence="6 7">
    <name type="scientific">Lophiotrema nucula</name>
    <dbReference type="NCBI Taxonomy" id="690887"/>
    <lineage>
        <taxon>Eukaryota</taxon>
        <taxon>Fungi</taxon>
        <taxon>Dikarya</taxon>
        <taxon>Ascomycota</taxon>
        <taxon>Pezizomycotina</taxon>
        <taxon>Dothideomycetes</taxon>
        <taxon>Pleosporomycetidae</taxon>
        <taxon>Pleosporales</taxon>
        <taxon>Lophiotremataceae</taxon>
        <taxon>Lophiotrema</taxon>
    </lineage>
</organism>
<dbReference type="PROSITE" id="PS50082">
    <property type="entry name" value="WD_REPEATS_2"/>
    <property type="match status" value="1"/>
</dbReference>
<dbReference type="Pfam" id="PF14420">
    <property type="entry name" value="Clr5"/>
    <property type="match status" value="1"/>
</dbReference>
<feature type="compositionally biased region" description="Polar residues" evidence="4">
    <location>
        <begin position="206"/>
        <end position="221"/>
    </location>
</feature>
<sequence>MGSVNRFSETPHDDGFLSALQLESMEAQDHPPQDMFSRPYTIENTPSDSVIPGRLPPNVLGMPHQPLSTGNTTVTDFRSSLSLRVPYGHLPGALSLVRNPPFLPNYPDTNGSDQTMAIQSPAHAMTDYVSDQILQDITFEAGCTQSLYGSDHGGAITQGIPLGPLSYDVFPAGLNVDRPTGTYRDNTSSAATLPVGNYLAPVDVIPTSSNLPQPRSSNASPQRLPPHAGTTGRIQPVVGMHAEGRRVHKRHSKDEWQRYKPEIERLYLIERKPLREVMQIMAKEHGFRATEQMYKKRFAQWELKVNITEKEARVLLNVKFQRQNLGKASVFEKDGRIINPENYLKRRNLTEYDLLDGAEILELPQRVKCRSPSPSPQLFQSADVVRSQEILIGNIRMIMAKWHEQDTRDNVKALLSRCNGTGDKMIRHLMNASLCLQNNDVSTGKESLTLARESLERDLEGRSPLATMRLIFEHRNWSHPGLIMMLWRYVVAYSYERNHPFLPAFKAIYLVLQRHGVSPFRKFLDECVERVAEEIEKIYGEGHPVAVGCWDPVEILYGSDANNARICRVYDQLRESHRVAIASCGQGSWEELELRYCYAFHLCYGSKENFDEAVSYVAELLEVLKSSKQYDLALVMWSLQQLARLHFLRSGCQISDSAMEESLQTLEAHSEGVTAVAFSPDSKQIASASEDKTVRLWDLARGALLKTIETPIAVQLLSFSSHGQYLDTDTGRLSIGSTSFCNFCERSLVTDRTSPDTSANESLIAVNESLTAANESLFSADWFSVTYLIHKEAHLTAANKSFFGADWSSAPSQISQGTPNSVAQQFTAPIATALSQYPAHRSIAWQPIIHGVPQHTTAFSAPAGQVIATMPGSGAPETTEDEDIRRLEGCPETFRRTRNCHRHMRRGDPIFNKDKKFYRFDGLKRHRM</sequence>
<evidence type="ECO:0000256" key="3">
    <source>
        <dbReference type="PROSITE-ProRule" id="PRU00221"/>
    </source>
</evidence>
<dbReference type="InterPro" id="IPR001680">
    <property type="entry name" value="WD40_rpt"/>
</dbReference>
<gene>
    <name evidence="6" type="ORF">BDV96DRAFT_635806</name>
</gene>
<dbReference type="OrthoDB" id="194358at2759"/>
<name>A0A6A5YRV1_9PLEO</name>
<dbReference type="InterPro" id="IPR036322">
    <property type="entry name" value="WD40_repeat_dom_sf"/>
</dbReference>
<dbReference type="InterPro" id="IPR025676">
    <property type="entry name" value="Clr5_dom"/>
</dbReference>
<evidence type="ECO:0000256" key="4">
    <source>
        <dbReference type="SAM" id="MobiDB-lite"/>
    </source>
</evidence>
<keyword evidence="2" id="KW-0677">Repeat</keyword>
<dbReference type="SMART" id="SM00320">
    <property type="entry name" value="WD40"/>
    <property type="match status" value="1"/>
</dbReference>
<dbReference type="Pfam" id="PF00400">
    <property type="entry name" value="WD40"/>
    <property type="match status" value="1"/>
</dbReference>
<dbReference type="InterPro" id="IPR019775">
    <property type="entry name" value="WD40_repeat_CS"/>
</dbReference>
<dbReference type="Gene3D" id="2.130.10.10">
    <property type="entry name" value="YVTN repeat-like/Quinoprotein amine dehydrogenase"/>
    <property type="match status" value="1"/>
</dbReference>
<evidence type="ECO:0000259" key="5">
    <source>
        <dbReference type="Pfam" id="PF14420"/>
    </source>
</evidence>
<evidence type="ECO:0000313" key="6">
    <source>
        <dbReference type="EMBL" id="KAF2109885.1"/>
    </source>
</evidence>
<protein>
    <recommendedName>
        <fullName evidence="5">Clr5 domain-containing protein</fullName>
    </recommendedName>
</protein>
<feature type="region of interest" description="Disordered" evidence="4">
    <location>
        <begin position="206"/>
        <end position="233"/>
    </location>
</feature>
<reference evidence="6" key="1">
    <citation type="journal article" date="2020" name="Stud. Mycol.">
        <title>101 Dothideomycetes genomes: a test case for predicting lifestyles and emergence of pathogens.</title>
        <authorList>
            <person name="Haridas S."/>
            <person name="Albert R."/>
            <person name="Binder M."/>
            <person name="Bloem J."/>
            <person name="Labutti K."/>
            <person name="Salamov A."/>
            <person name="Andreopoulos B."/>
            <person name="Baker S."/>
            <person name="Barry K."/>
            <person name="Bills G."/>
            <person name="Bluhm B."/>
            <person name="Cannon C."/>
            <person name="Castanera R."/>
            <person name="Culley D."/>
            <person name="Daum C."/>
            <person name="Ezra D."/>
            <person name="Gonzalez J."/>
            <person name="Henrissat B."/>
            <person name="Kuo A."/>
            <person name="Liang C."/>
            <person name="Lipzen A."/>
            <person name="Lutzoni F."/>
            <person name="Magnuson J."/>
            <person name="Mondo S."/>
            <person name="Nolan M."/>
            <person name="Ohm R."/>
            <person name="Pangilinan J."/>
            <person name="Park H.-J."/>
            <person name="Ramirez L."/>
            <person name="Alfaro M."/>
            <person name="Sun H."/>
            <person name="Tritt A."/>
            <person name="Yoshinaga Y."/>
            <person name="Zwiers L.-H."/>
            <person name="Turgeon B."/>
            <person name="Goodwin S."/>
            <person name="Spatafora J."/>
            <person name="Crous P."/>
            <person name="Grigoriev I."/>
        </authorList>
    </citation>
    <scope>NUCLEOTIDE SEQUENCE</scope>
    <source>
        <strain evidence="6">CBS 627.86</strain>
    </source>
</reference>
<evidence type="ECO:0000256" key="2">
    <source>
        <dbReference type="ARBA" id="ARBA00022737"/>
    </source>
</evidence>
<accession>A0A6A5YRV1</accession>
<proteinExistence type="predicted"/>
<dbReference type="PANTHER" id="PTHR38788">
    <property type="entry name" value="CLR5 DOMAIN-CONTAINING PROTEIN"/>
    <property type="match status" value="1"/>
</dbReference>
<dbReference type="InterPro" id="IPR015943">
    <property type="entry name" value="WD40/YVTN_repeat-like_dom_sf"/>
</dbReference>
<evidence type="ECO:0000256" key="1">
    <source>
        <dbReference type="ARBA" id="ARBA00022574"/>
    </source>
</evidence>
<dbReference type="SUPFAM" id="SSF50978">
    <property type="entry name" value="WD40 repeat-like"/>
    <property type="match status" value="1"/>
</dbReference>
<dbReference type="EMBL" id="ML977340">
    <property type="protein sequence ID" value="KAF2109885.1"/>
    <property type="molecule type" value="Genomic_DNA"/>
</dbReference>
<evidence type="ECO:0000313" key="7">
    <source>
        <dbReference type="Proteomes" id="UP000799770"/>
    </source>
</evidence>
<feature type="repeat" description="WD" evidence="3">
    <location>
        <begin position="666"/>
        <end position="707"/>
    </location>
</feature>
<dbReference type="PANTHER" id="PTHR38788:SF3">
    <property type="entry name" value="CLR5 DOMAIN-CONTAINING PROTEIN"/>
    <property type="match status" value="1"/>
</dbReference>
<keyword evidence="1 3" id="KW-0853">WD repeat</keyword>
<dbReference type="Proteomes" id="UP000799770">
    <property type="component" value="Unassembled WGS sequence"/>
</dbReference>
<feature type="domain" description="Clr5" evidence="5">
    <location>
        <begin position="253"/>
        <end position="304"/>
    </location>
</feature>
<keyword evidence="7" id="KW-1185">Reference proteome</keyword>
<dbReference type="PROSITE" id="PS00678">
    <property type="entry name" value="WD_REPEATS_1"/>
    <property type="match status" value="1"/>
</dbReference>
<dbReference type="PROSITE" id="PS50294">
    <property type="entry name" value="WD_REPEATS_REGION"/>
    <property type="match status" value="1"/>
</dbReference>
<dbReference type="AlphaFoldDB" id="A0A6A5YRV1"/>